<keyword evidence="1" id="KW-0812">Transmembrane</keyword>
<keyword evidence="1" id="KW-0472">Membrane</keyword>
<keyword evidence="1" id="KW-1133">Transmembrane helix</keyword>
<name>A0A0D8X598_DICVI</name>
<feature type="transmembrane region" description="Helical" evidence="1">
    <location>
        <begin position="21"/>
        <end position="41"/>
    </location>
</feature>
<evidence type="ECO:0000313" key="3">
    <source>
        <dbReference type="Proteomes" id="UP000053766"/>
    </source>
</evidence>
<dbReference type="Proteomes" id="UP000053766">
    <property type="component" value="Unassembled WGS sequence"/>
</dbReference>
<protein>
    <submittedName>
        <fullName evidence="2">Uncharacterized protein</fullName>
    </submittedName>
</protein>
<sequence length="87" mass="10170">MVMRDQKDQWVNQERTEKKGFVLRIALLTVVYSLYNRQIGSSTTGRREAACYSLHDVHHNFLVRCILIFSVINISYITIISLLLNRV</sequence>
<organism evidence="2 3">
    <name type="scientific">Dictyocaulus viviparus</name>
    <name type="common">Bovine lungworm</name>
    <dbReference type="NCBI Taxonomy" id="29172"/>
    <lineage>
        <taxon>Eukaryota</taxon>
        <taxon>Metazoa</taxon>
        <taxon>Ecdysozoa</taxon>
        <taxon>Nematoda</taxon>
        <taxon>Chromadorea</taxon>
        <taxon>Rhabditida</taxon>
        <taxon>Rhabditina</taxon>
        <taxon>Rhabditomorpha</taxon>
        <taxon>Strongyloidea</taxon>
        <taxon>Metastrongylidae</taxon>
        <taxon>Dictyocaulus</taxon>
    </lineage>
</organism>
<dbReference type="EMBL" id="KN721793">
    <property type="protein sequence ID" value="KJH39690.1"/>
    <property type="molecule type" value="Genomic_DNA"/>
</dbReference>
<proteinExistence type="predicted"/>
<dbReference type="AlphaFoldDB" id="A0A0D8X598"/>
<reference evidence="3" key="2">
    <citation type="journal article" date="2016" name="Sci. Rep.">
        <title>Dictyocaulus viviparus genome, variome and transcriptome elucidate lungworm biology and support future intervention.</title>
        <authorList>
            <person name="McNulty S.N."/>
            <person name="Strube C."/>
            <person name="Rosa B.A."/>
            <person name="Martin J.C."/>
            <person name="Tyagi R."/>
            <person name="Choi Y.J."/>
            <person name="Wang Q."/>
            <person name="Hallsworth Pepin K."/>
            <person name="Zhang X."/>
            <person name="Ozersky P."/>
            <person name="Wilson R.K."/>
            <person name="Sternberg P.W."/>
            <person name="Gasser R.B."/>
            <person name="Mitreva M."/>
        </authorList>
    </citation>
    <scope>NUCLEOTIDE SEQUENCE [LARGE SCALE GENOMIC DNA]</scope>
    <source>
        <strain evidence="3">HannoverDv2000</strain>
    </source>
</reference>
<accession>A0A0D8X598</accession>
<reference evidence="2 3" key="1">
    <citation type="submission" date="2013-11" db="EMBL/GenBank/DDBJ databases">
        <title>Draft genome of the bovine lungworm Dictyocaulus viviparus.</title>
        <authorList>
            <person name="Mitreva M."/>
        </authorList>
    </citation>
    <scope>NUCLEOTIDE SEQUENCE [LARGE SCALE GENOMIC DNA]</scope>
    <source>
        <strain evidence="2 3">HannoverDv2000</strain>
    </source>
</reference>
<gene>
    <name evidence="2" type="ORF">DICVIV_14425</name>
</gene>
<evidence type="ECO:0000256" key="1">
    <source>
        <dbReference type="SAM" id="Phobius"/>
    </source>
</evidence>
<keyword evidence="3" id="KW-1185">Reference proteome</keyword>
<feature type="transmembrane region" description="Helical" evidence="1">
    <location>
        <begin position="61"/>
        <end position="84"/>
    </location>
</feature>
<evidence type="ECO:0000313" key="2">
    <source>
        <dbReference type="EMBL" id="KJH39690.1"/>
    </source>
</evidence>